<evidence type="ECO:0000256" key="1">
    <source>
        <dbReference type="ARBA" id="ARBA00005565"/>
    </source>
</evidence>
<dbReference type="NCBIfam" id="NF003545">
    <property type="entry name" value="PRK05205.1-1"/>
    <property type="match status" value="1"/>
</dbReference>
<evidence type="ECO:0000259" key="5">
    <source>
        <dbReference type="Pfam" id="PF00156"/>
    </source>
</evidence>
<dbReference type="InterPro" id="IPR050137">
    <property type="entry name" value="PyrR_bifunctional"/>
</dbReference>
<dbReference type="InterPro" id="IPR023050">
    <property type="entry name" value="PyrR"/>
</dbReference>
<dbReference type="CDD" id="cd06223">
    <property type="entry name" value="PRTases_typeI"/>
    <property type="match status" value="1"/>
</dbReference>
<evidence type="ECO:0000256" key="2">
    <source>
        <dbReference type="ARBA" id="ARBA00023015"/>
    </source>
</evidence>
<protein>
    <recommendedName>
        <fullName evidence="4">Bifunctional protein PyrR</fullName>
    </recommendedName>
    <domain>
        <recommendedName>
            <fullName evidence="4">Pyrimidine operon regulatory protein</fullName>
        </recommendedName>
    </domain>
    <domain>
        <recommendedName>
            <fullName evidence="4">Uracil phosphoribosyltransferase</fullName>
            <shortName evidence="4">UPRTase</shortName>
            <ecNumber evidence="4">2.4.2.9</ecNumber>
        </recommendedName>
    </domain>
</protein>
<dbReference type="PANTHER" id="PTHR11608">
    <property type="entry name" value="BIFUNCTIONAL PROTEIN PYRR"/>
    <property type="match status" value="1"/>
</dbReference>
<evidence type="ECO:0000313" key="6">
    <source>
        <dbReference type="EMBL" id="ROR01802.1"/>
    </source>
</evidence>
<accession>A0A3N1VNL2</accession>
<comment type="catalytic activity">
    <reaction evidence="4">
        <text>UMP + diphosphate = 5-phospho-alpha-D-ribose 1-diphosphate + uracil</text>
        <dbReference type="Rhea" id="RHEA:13017"/>
        <dbReference type="ChEBI" id="CHEBI:17568"/>
        <dbReference type="ChEBI" id="CHEBI:33019"/>
        <dbReference type="ChEBI" id="CHEBI:57865"/>
        <dbReference type="ChEBI" id="CHEBI:58017"/>
        <dbReference type="EC" id="2.4.2.9"/>
    </reaction>
</comment>
<keyword evidence="3 4" id="KW-0804">Transcription</keyword>
<organism evidence="6 7">
    <name type="scientific">Desulfosoma caldarium</name>
    <dbReference type="NCBI Taxonomy" id="610254"/>
    <lineage>
        <taxon>Bacteria</taxon>
        <taxon>Pseudomonadati</taxon>
        <taxon>Thermodesulfobacteriota</taxon>
        <taxon>Syntrophobacteria</taxon>
        <taxon>Syntrophobacterales</taxon>
        <taxon>Syntrophobacteraceae</taxon>
        <taxon>Desulfosoma</taxon>
    </lineage>
</organism>
<dbReference type="Pfam" id="PF00156">
    <property type="entry name" value="Pribosyltran"/>
    <property type="match status" value="1"/>
</dbReference>
<name>A0A3N1VNL2_9BACT</name>
<dbReference type="HAMAP" id="MF_01219">
    <property type="entry name" value="PyrR"/>
    <property type="match status" value="1"/>
</dbReference>
<dbReference type="InterPro" id="IPR000836">
    <property type="entry name" value="PRTase_dom"/>
</dbReference>
<evidence type="ECO:0000256" key="3">
    <source>
        <dbReference type="ARBA" id="ARBA00023163"/>
    </source>
</evidence>
<evidence type="ECO:0000313" key="7">
    <source>
        <dbReference type="Proteomes" id="UP000276223"/>
    </source>
</evidence>
<dbReference type="PANTHER" id="PTHR11608:SF0">
    <property type="entry name" value="BIFUNCTIONAL PROTEIN PYRR"/>
    <property type="match status" value="1"/>
</dbReference>
<dbReference type="GO" id="GO:0006355">
    <property type="term" value="P:regulation of DNA-templated transcription"/>
    <property type="evidence" value="ECO:0007669"/>
    <property type="project" value="UniProtKB-UniRule"/>
</dbReference>
<dbReference type="SUPFAM" id="SSF53271">
    <property type="entry name" value="PRTase-like"/>
    <property type="match status" value="1"/>
</dbReference>
<dbReference type="Gene3D" id="3.40.50.2020">
    <property type="match status" value="1"/>
</dbReference>
<dbReference type="Proteomes" id="UP000276223">
    <property type="component" value="Unassembled WGS sequence"/>
</dbReference>
<feature type="short sequence motif" description="PRPP-binding" evidence="4">
    <location>
        <begin position="164"/>
        <end position="176"/>
    </location>
</feature>
<dbReference type="EMBL" id="RJVA01000010">
    <property type="protein sequence ID" value="ROR01802.1"/>
    <property type="molecule type" value="Genomic_DNA"/>
</dbReference>
<sequence>MWTVSDRFSESRTPINTTSLKWLTKASMFPRLALVNQALLVRHGRWKHGAFFFSLHDMAENSMNVQAHHHLVMESDAMSRALERMAREIYQEADDPSLLALVGIHTGGVFLARRLGHILKNLYGLSVPIGTLDINLYRDDWSRLHTQPKVRATVLPFSLEDKDIVLVDDVLFTGRTIRAALDALMDYGRPKRVRVAALVDRGHRELPICAHFVGLELKTRSDEQVNVFLQEKDGADKVVLECRSAA</sequence>
<keyword evidence="4 6" id="KW-0328">Glycosyltransferase</keyword>
<gene>
    <name evidence="4" type="primary">pyrR</name>
    <name evidence="6" type="ORF">EDC27_0990</name>
</gene>
<dbReference type="AlphaFoldDB" id="A0A3N1VNL2"/>
<comment type="caution">
    <text evidence="6">The sequence shown here is derived from an EMBL/GenBank/DDBJ whole genome shotgun (WGS) entry which is preliminary data.</text>
</comment>
<comment type="similarity">
    <text evidence="1 4">Belongs to the purine/pyrimidine phosphoribosyltransferase family. PyrR subfamily.</text>
</comment>
<feature type="domain" description="Phosphoribosyltransferase" evidence="5">
    <location>
        <begin position="77"/>
        <end position="216"/>
    </location>
</feature>
<dbReference type="GO" id="GO:0004845">
    <property type="term" value="F:uracil phosphoribosyltransferase activity"/>
    <property type="evidence" value="ECO:0007669"/>
    <property type="project" value="UniProtKB-UniRule"/>
</dbReference>
<dbReference type="InterPro" id="IPR029057">
    <property type="entry name" value="PRTase-like"/>
</dbReference>
<comment type="function">
    <text evidence="4">Regulates the transcription of the pyrimidine nucleotide (pyr) operon in response to exogenous pyrimidines.</text>
</comment>
<dbReference type="FunFam" id="3.40.50.2020:FF:000020">
    <property type="entry name" value="Bifunctional protein PyrR"/>
    <property type="match status" value="1"/>
</dbReference>
<dbReference type="NCBIfam" id="NF003549">
    <property type="entry name" value="PRK05205.1-5"/>
    <property type="match status" value="1"/>
</dbReference>
<keyword evidence="2 4" id="KW-0805">Transcription regulation</keyword>
<proteinExistence type="inferred from homology"/>
<reference evidence="6 7" key="1">
    <citation type="submission" date="2018-11" db="EMBL/GenBank/DDBJ databases">
        <title>Genomic Encyclopedia of Type Strains, Phase IV (KMG-IV): sequencing the most valuable type-strain genomes for metagenomic binning, comparative biology and taxonomic classification.</title>
        <authorList>
            <person name="Goeker M."/>
        </authorList>
    </citation>
    <scope>NUCLEOTIDE SEQUENCE [LARGE SCALE GENOMIC DNA]</scope>
    <source>
        <strain evidence="6 7">DSM 22027</strain>
    </source>
</reference>
<keyword evidence="4 6" id="KW-0808">Transferase</keyword>
<keyword evidence="7" id="KW-1185">Reference proteome</keyword>
<evidence type="ECO:0000256" key="4">
    <source>
        <dbReference type="HAMAP-Rule" id="MF_01219"/>
    </source>
</evidence>
<dbReference type="EC" id="2.4.2.9" evidence="4"/>
<comment type="function">
    <text evidence="4">Also displays a weak uracil phosphoribosyltransferase activity which is not physiologically significant.</text>
</comment>